<dbReference type="RefSeq" id="WP_066936515.1">
    <property type="nucleotide sequence ID" value="NZ_BBYK01000040.1"/>
</dbReference>
<evidence type="ECO:0000313" key="1">
    <source>
        <dbReference type="EMBL" id="MFF4779556.1"/>
    </source>
</evidence>
<comment type="caution">
    <text evidence="1">The sequence shown here is derived from an EMBL/GenBank/DDBJ whole genome shotgun (WGS) entry which is preliminary data.</text>
</comment>
<proteinExistence type="predicted"/>
<evidence type="ECO:0000313" key="2">
    <source>
        <dbReference type="Proteomes" id="UP001602119"/>
    </source>
</evidence>
<dbReference type="Proteomes" id="UP001602119">
    <property type="component" value="Unassembled WGS sequence"/>
</dbReference>
<dbReference type="EMBL" id="JBIAXI010000054">
    <property type="protein sequence ID" value="MFF4779556.1"/>
    <property type="molecule type" value="Genomic_DNA"/>
</dbReference>
<accession>A0ABW6VKT5</accession>
<gene>
    <name evidence="1" type="ORF">ACFY05_42755</name>
</gene>
<protein>
    <submittedName>
        <fullName evidence="1">Uncharacterized protein</fullName>
    </submittedName>
</protein>
<organism evidence="1 2">
    <name type="scientific">Microtetraspora fusca</name>
    <dbReference type="NCBI Taxonomy" id="1997"/>
    <lineage>
        <taxon>Bacteria</taxon>
        <taxon>Bacillati</taxon>
        <taxon>Actinomycetota</taxon>
        <taxon>Actinomycetes</taxon>
        <taxon>Streptosporangiales</taxon>
        <taxon>Streptosporangiaceae</taxon>
        <taxon>Microtetraspora</taxon>
    </lineage>
</organism>
<name>A0ABW6VKT5_MICFU</name>
<sequence length="64" mass="7193">MSRPPQAPPVRRPELIDPYTTLGLNAATREQRTRIRNLLTFNANVNDPAAFSRPSYEQAKLSAL</sequence>
<reference evidence="1 2" key="1">
    <citation type="submission" date="2024-10" db="EMBL/GenBank/DDBJ databases">
        <title>The Natural Products Discovery Center: Release of the First 8490 Sequenced Strains for Exploring Actinobacteria Biosynthetic Diversity.</title>
        <authorList>
            <person name="Kalkreuter E."/>
            <person name="Kautsar S.A."/>
            <person name="Yang D."/>
            <person name="Bader C.D."/>
            <person name="Teijaro C.N."/>
            <person name="Fluegel L."/>
            <person name="Davis C.M."/>
            <person name="Simpson J.R."/>
            <person name="Lauterbach L."/>
            <person name="Steele A.D."/>
            <person name="Gui C."/>
            <person name="Meng S."/>
            <person name="Li G."/>
            <person name="Viehrig K."/>
            <person name="Ye F."/>
            <person name="Su P."/>
            <person name="Kiefer A.F."/>
            <person name="Nichols A."/>
            <person name="Cepeda A.J."/>
            <person name="Yan W."/>
            <person name="Fan B."/>
            <person name="Jiang Y."/>
            <person name="Adhikari A."/>
            <person name="Zheng C.-J."/>
            <person name="Schuster L."/>
            <person name="Cowan T.M."/>
            <person name="Smanski M.J."/>
            <person name="Chevrette M.G."/>
            <person name="De Carvalho L.P.S."/>
            <person name="Shen B."/>
        </authorList>
    </citation>
    <scope>NUCLEOTIDE SEQUENCE [LARGE SCALE GENOMIC DNA]</scope>
    <source>
        <strain evidence="1 2">NPDC001281</strain>
    </source>
</reference>
<keyword evidence="2" id="KW-1185">Reference proteome</keyword>